<dbReference type="SUPFAM" id="SSF48371">
    <property type="entry name" value="ARM repeat"/>
    <property type="match status" value="1"/>
</dbReference>
<dbReference type="PROSITE" id="PS50077">
    <property type="entry name" value="HEAT_REPEAT"/>
    <property type="match status" value="1"/>
</dbReference>
<dbReference type="Proteomes" id="UP000504635">
    <property type="component" value="Unplaced"/>
</dbReference>
<dbReference type="KEGG" id="soy:115888534"/>
<dbReference type="PANTHER" id="PTHR10648">
    <property type="entry name" value="SERINE/THREONINE-PROTEIN PHOSPHATASE PP2A 65 KDA REGULATORY SUBUNIT"/>
    <property type="match status" value="1"/>
</dbReference>
<dbReference type="Gene3D" id="1.25.10.10">
    <property type="entry name" value="Leucine-rich Repeat Variant"/>
    <property type="match status" value="1"/>
</dbReference>
<dbReference type="InterPro" id="IPR011989">
    <property type="entry name" value="ARM-like"/>
</dbReference>
<sequence>MRQHLANNISEFQRCIPYPIYRGKILALFQKLAQDIDATVRTIMAKNISKYCKNLLESYTVHPHQENNFEAIFKQSIMPTIDKLAIDEYEDVRLALSSNIFEICSILSEDCINETMLPFLQKILMPDESIGILANYLQGLNYVSSKIDLSKSLNSISTVIKTVLTLSQSNWRSRRGILTTFIDISNFCKPDYFSSELKIYFATLLGDQVFAVRRSATLIVPFLAKRYGIKWSREHLVPYVISFYQDKKYLYRFVPLFGISEMIKPFLCESPESYLNDFKKIIEDNDNINNKKALISLARIVKTSKVIENNLEKEKYSKLLSFTDELDYVSSSDPKIYSETAFSELQEKYKKENVYSVEPIDFENDHQPYLEGILFLIHEKFLSVLEILSKDDMDNIAVRAVVTLGEVQDFIAKVNKECKEPWVENSLKQLTAEELLNIDNELKSELQTKVPELEEVLDTTLADNNDTEVDLSKSICIDNSGITKDSETKVNIESVSSNIQPESTILDVVNLNKEDIKTSEDNPNKEIPESSNLKENGKRTENVEPAGSNIEKSKISEEANVNVEENVKIIKSPDDTSNKEISESPNLKEDVVQDKTDECK</sequence>
<dbReference type="RefSeq" id="XP_030764141.1">
    <property type="nucleotide sequence ID" value="XM_030908281.1"/>
</dbReference>
<gene>
    <name evidence="5" type="primary">LOC115888534</name>
</gene>
<dbReference type="InterPro" id="IPR051023">
    <property type="entry name" value="PP2A_Regulatory_Subunit_A"/>
</dbReference>
<dbReference type="GeneID" id="115888534"/>
<feature type="compositionally biased region" description="Basic and acidic residues" evidence="3">
    <location>
        <begin position="565"/>
        <end position="600"/>
    </location>
</feature>
<dbReference type="GO" id="GO:0005829">
    <property type="term" value="C:cytosol"/>
    <property type="evidence" value="ECO:0007669"/>
    <property type="project" value="TreeGrafter"/>
</dbReference>
<protein>
    <submittedName>
        <fullName evidence="5">Probable serine/threonine-protein phosphatase PP2A regulatory subunit</fullName>
    </submittedName>
</protein>
<dbReference type="PANTHER" id="PTHR10648:SF4">
    <property type="entry name" value="PROTEIN PHOSPHATASE 2 (FORMERLY 2A), REGULATORY SUBUNIT A, BETA ISOFORM-RELATED"/>
    <property type="match status" value="1"/>
</dbReference>
<dbReference type="OrthoDB" id="340346at2759"/>
<proteinExistence type="predicted"/>
<evidence type="ECO:0000256" key="2">
    <source>
        <dbReference type="PROSITE-ProRule" id="PRU00103"/>
    </source>
</evidence>
<dbReference type="InterPro" id="IPR016024">
    <property type="entry name" value="ARM-type_fold"/>
</dbReference>
<dbReference type="AlphaFoldDB" id="A0A6J2YLH3"/>
<dbReference type="GO" id="GO:0019888">
    <property type="term" value="F:protein phosphatase regulator activity"/>
    <property type="evidence" value="ECO:0007669"/>
    <property type="project" value="TreeGrafter"/>
</dbReference>
<evidence type="ECO:0000256" key="1">
    <source>
        <dbReference type="ARBA" id="ARBA00022737"/>
    </source>
</evidence>
<accession>A0A6J2YLH3</accession>
<name>A0A6J2YLH3_SITOR</name>
<dbReference type="InParanoid" id="A0A6J2YLH3"/>
<dbReference type="InterPro" id="IPR021133">
    <property type="entry name" value="HEAT_type_2"/>
</dbReference>
<dbReference type="GO" id="GO:0000159">
    <property type="term" value="C:protein phosphatase type 2A complex"/>
    <property type="evidence" value="ECO:0007669"/>
    <property type="project" value="TreeGrafter"/>
</dbReference>
<evidence type="ECO:0000256" key="3">
    <source>
        <dbReference type="SAM" id="MobiDB-lite"/>
    </source>
</evidence>
<feature type="compositionally biased region" description="Basic and acidic residues" evidence="3">
    <location>
        <begin position="516"/>
        <end position="528"/>
    </location>
</feature>
<keyword evidence="1" id="KW-0677">Repeat</keyword>
<evidence type="ECO:0000313" key="5">
    <source>
        <dbReference type="RefSeq" id="XP_030764141.1"/>
    </source>
</evidence>
<organism evidence="4 5">
    <name type="scientific">Sitophilus oryzae</name>
    <name type="common">Rice weevil</name>
    <name type="synonym">Curculio oryzae</name>
    <dbReference type="NCBI Taxonomy" id="7048"/>
    <lineage>
        <taxon>Eukaryota</taxon>
        <taxon>Metazoa</taxon>
        <taxon>Ecdysozoa</taxon>
        <taxon>Arthropoda</taxon>
        <taxon>Hexapoda</taxon>
        <taxon>Insecta</taxon>
        <taxon>Pterygota</taxon>
        <taxon>Neoptera</taxon>
        <taxon>Endopterygota</taxon>
        <taxon>Coleoptera</taxon>
        <taxon>Polyphaga</taxon>
        <taxon>Cucujiformia</taxon>
        <taxon>Curculionidae</taxon>
        <taxon>Dryophthorinae</taxon>
        <taxon>Sitophilus</taxon>
    </lineage>
</organism>
<feature type="repeat" description="HEAT" evidence="2">
    <location>
        <begin position="77"/>
        <end position="115"/>
    </location>
</feature>
<keyword evidence="4" id="KW-1185">Reference proteome</keyword>
<feature type="region of interest" description="Disordered" evidence="3">
    <location>
        <begin position="516"/>
        <end position="600"/>
    </location>
</feature>
<evidence type="ECO:0000313" key="4">
    <source>
        <dbReference type="Proteomes" id="UP000504635"/>
    </source>
</evidence>
<reference evidence="5" key="1">
    <citation type="submission" date="2025-08" db="UniProtKB">
        <authorList>
            <consortium name="RefSeq"/>
        </authorList>
    </citation>
    <scope>IDENTIFICATION</scope>
    <source>
        <tissue evidence="5">Gonads</tissue>
    </source>
</reference>
<dbReference type="GO" id="GO:0005634">
    <property type="term" value="C:nucleus"/>
    <property type="evidence" value="ECO:0007669"/>
    <property type="project" value="TreeGrafter"/>
</dbReference>